<protein>
    <submittedName>
        <fullName evidence="1">Uncharacterized protein</fullName>
    </submittedName>
</protein>
<accession>A0A3E1NZI3</accession>
<gene>
    <name evidence="1" type="ORF">DXN04_19195</name>
</gene>
<evidence type="ECO:0000313" key="2">
    <source>
        <dbReference type="Proteomes" id="UP000261174"/>
    </source>
</evidence>
<dbReference type="EMBL" id="QTJV01000007">
    <property type="protein sequence ID" value="RFM33158.1"/>
    <property type="molecule type" value="Genomic_DNA"/>
</dbReference>
<dbReference type="AlphaFoldDB" id="A0A3E1NZI3"/>
<proteinExistence type="predicted"/>
<organism evidence="1 2">
    <name type="scientific">Chitinophaga silvisoli</name>
    <dbReference type="NCBI Taxonomy" id="2291814"/>
    <lineage>
        <taxon>Bacteria</taxon>
        <taxon>Pseudomonadati</taxon>
        <taxon>Bacteroidota</taxon>
        <taxon>Chitinophagia</taxon>
        <taxon>Chitinophagales</taxon>
        <taxon>Chitinophagaceae</taxon>
        <taxon>Chitinophaga</taxon>
    </lineage>
</organism>
<reference evidence="1 2" key="1">
    <citation type="submission" date="2018-08" db="EMBL/GenBank/DDBJ databases">
        <title>Chitinophaga sp. K20C18050901, a novel bacterium isolated from forest soil.</title>
        <authorList>
            <person name="Wang C."/>
        </authorList>
    </citation>
    <scope>NUCLEOTIDE SEQUENCE [LARGE SCALE GENOMIC DNA]</scope>
    <source>
        <strain evidence="1 2">K20C18050901</strain>
    </source>
</reference>
<dbReference type="Proteomes" id="UP000261174">
    <property type="component" value="Unassembled WGS sequence"/>
</dbReference>
<evidence type="ECO:0000313" key="1">
    <source>
        <dbReference type="EMBL" id="RFM33158.1"/>
    </source>
</evidence>
<keyword evidence="2" id="KW-1185">Reference proteome</keyword>
<comment type="caution">
    <text evidence="1">The sequence shown here is derived from an EMBL/GenBank/DDBJ whole genome shotgun (WGS) entry which is preliminary data.</text>
</comment>
<sequence length="198" mass="22868">MTTNGKLFLLQRKNTPCKKNKRIMNPEFTTAIRAAKLIKVCAAFMPPDRKRFYRLSKFILHHVIHADIHHKIGERMLLTENLQVFKNYEFDPDHPFEKYMPGEIILHKNSISIPQPKIIWPANTSYFKMFLIGVSIDFQAFTTNSLTQSTEWLTQDHDPISLEIANTHAHLTAIGIAFTNNNHMPVNCQAVKIIDVNL</sequence>
<name>A0A3E1NZI3_9BACT</name>